<dbReference type="AlphaFoldDB" id="D6PE53"/>
<protein>
    <submittedName>
        <fullName evidence="3">Putative transcriptional regulator</fullName>
    </submittedName>
</protein>
<organism evidence="3">
    <name type="scientific">uncultured marine bacterium MedDCM-OCT-S11-C310</name>
    <dbReference type="NCBI Taxonomy" id="743080"/>
    <lineage>
        <taxon>Bacteria</taxon>
        <taxon>environmental samples</taxon>
    </lineage>
</organism>
<accession>D6PE53</accession>
<evidence type="ECO:0000259" key="2">
    <source>
        <dbReference type="Pfam" id="PF07879"/>
    </source>
</evidence>
<dbReference type="InterPro" id="IPR012909">
    <property type="entry name" value="PHA_DNA-bd_N"/>
</dbReference>
<name>D6PE53_9BACT</name>
<feature type="compositionally biased region" description="Low complexity" evidence="1">
    <location>
        <begin position="137"/>
        <end position="149"/>
    </location>
</feature>
<evidence type="ECO:0000256" key="1">
    <source>
        <dbReference type="SAM" id="MobiDB-lite"/>
    </source>
</evidence>
<sequence>MSGTKIVKRYANRKLYDTERSCYVTLDDISTMIKSGEEVQVIDNKSGDDLTSVTLAQIIFETEKKAHFMPLNLLRGLIQQSGENIGGFAREQVETVQSRAQDIRDTASDTVTRITSQFGETVGRVIKTEGEDEGEVAVEGAPEGAAPTEKQSPASVKEMLSSSQKNLEEIQRGIEDRVQEGLGAVSEGFSREVEDILERLGSLKDRFRK</sequence>
<dbReference type="EMBL" id="GU943009">
    <property type="protein sequence ID" value="ADD94004.1"/>
    <property type="molecule type" value="Genomic_DNA"/>
</dbReference>
<proteinExistence type="predicted"/>
<feature type="region of interest" description="Disordered" evidence="1">
    <location>
        <begin position="130"/>
        <end position="165"/>
    </location>
</feature>
<feature type="domain" description="PHA accumulation regulator DNA-binding N-terminal" evidence="2">
    <location>
        <begin position="6"/>
        <end position="65"/>
    </location>
</feature>
<reference evidence="3" key="1">
    <citation type="journal article" date="2010" name="ISME J.">
        <title>Metagenome of the Mediterranean deep chlorophyll maximum studied by direct and fosmid library 454 pyrosequencing.</title>
        <authorList>
            <person name="Ghai R."/>
            <person name="Martin-Cuadrado A.B."/>
            <person name="Molto A.G."/>
            <person name="Heredia I.G."/>
            <person name="Cabrera R."/>
            <person name="Martin J."/>
            <person name="Verdu M."/>
            <person name="Deschamps P."/>
            <person name="Moreira D."/>
            <person name="Lopez-Garcia P."/>
            <person name="Mira A."/>
            <person name="Rodriguez-Valera F."/>
        </authorList>
    </citation>
    <scope>NUCLEOTIDE SEQUENCE</scope>
</reference>
<feature type="compositionally biased region" description="Polar residues" evidence="1">
    <location>
        <begin position="150"/>
        <end position="165"/>
    </location>
</feature>
<dbReference type="Pfam" id="PF07879">
    <property type="entry name" value="PHB_acc_N"/>
    <property type="match status" value="1"/>
</dbReference>
<evidence type="ECO:0000313" key="3">
    <source>
        <dbReference type="EMBL" id="ADD94004.1"/>
    </source>
</evidence>